<dbReference type="Pfam" id="PF10670">
    <property type="entry name" value="DUF4198"/>
    <property type="match status" value="1"/>
</dbReference>
<gene>
    <name evidence="2" type="ORF">ACHKAR_07400</name>
</gene>
<organism evidence="2 3">
    <name type="scientific">Marinoscillum luteum</name>
    <dbReference type="NCBI Taxonomy" id="861051"/>
    <lineage>
        <taxon>Bacteria</taxon>
        <taxon>Pseudomonadati</taxon>
        <taxon>Bacteroidota</taxon>
        <taxon>Cytophagia</taxon>
        <taxon>Cytophagales</taxon>
        <taxon>Reichenbachiellaceae</taxon>
        <taxon>Marinoscillum</taxon>
    </lineage>
</organism>
<accession>A0ABW7N7F8</accession>
<evidence type="ECO:0000313" key="3">
    <source>
        <dbReference type="Proteomes" id="UP001610063"/>
    </source>
</evidence>
<evidence type="ECO:0000256" key="1">
    <source>
        <dbReference type="SAM" id="SignalP"/>
    </source>
</evidence>
<protein>
    <submittedName>
        <fullName evidence="2">DUF4198 domain-containing protein</fullName>
    </submittedName>
</protein>
<keyword evidence="3" id="KW-1185">Reference proteome</keyword>
<feature type="chain" id="PRO_5046402200" evidence="1">
    <location>
        <begin position="23"/>
        <end position="245"/>
    </location>
</feature>
<name>A0ABW7N7F8_9BACT</name>
<reference evidence="2 3" key="1">
    <citation type="journal article" date="2013" name="Int. J. Syst. Evol. Microbiol.">
        <title>Marinoscillum luteum sp. nov., isolated from marine sediment.</title>
        <authorList>
            <person name="Cha I.T."/>
            <person name="Park S.J."/>
            <person name="Kim S.J."/>
            <person name="Kim J.G."/>
            <person name="Jung M.Y."/>
            <person name="Shin K.S."/>
            <person name="Kwon K.K."/>
            <person name="Yang S.H."/>
            <person name="Seo Y.S."/>
            <person name="Rhee S.K."/>
        </authorList>
    </citation>
    <scope>NUCLEOTIDE SEQUENCE [LARGE SCALE GENOMIC DNA]</scope>
    <source>
        <strain evidence="2 3">KCTC 23939</strain>
    </source>
</reference>
<dbReference type="EMBL" id="JBIPKE010000014">
    <property type="protein sequence ID" value="MFH6983256.1"/>
    <property type="molecule type" value="Genomic_DNA"/>
</dbReference>
<comment type="caution">
    <text evidence="2">The sequence shown here is derived from an EMBL/GenBank/DDBJ whole genome shotgun (WGS) entry which is preliminary data.</text>
</comment>
<feature type="signal peptide" evidence="1">
    <location>
        <begin position="1"/>
        <end position="22"/>
    </location>
</feature>
<keyword evidence="1" id="KW-0732">Signal</keyword>
<proteinExistence type="predicted"/>
<sequence length="245" mass="27211">MNQSKTILTLVLVMMTCAQSFAHYMWLETSESGELGKAHAVKVFFGEYTYGVVEDPSGENFAAVKNFKLSVVTPSGLKHEIPTSVKGDAFEGIFTPTEKGTYTVTLNNDEIEVIDYTQYDFGVFKTHYHSTARVVVGGESTETKATNDKGLVLVNCATDKADVGAEVVIKVLYQGKPLAEQEVAIYVADLWSKKLTTDENGQVRFDLPWATRYTIEATKKEEVPGTYHGEDYEFIWHCATYAIAL</sequence>
<dbReference type="RefSeq" id="WP_395416815.1">
    <property type="nucleotide sequence ID" value="NZ_JBIPKE010000014.1"/>
</dbReference>
<evidence type="ECO:0000313" key="2">
    <source>
        <dbReference type="EMBL" id="MFH6983256.1"/>
    </source>
</evidence>
<dbReference type="Proteomes" id="UP001610063">
    <property type="component" value="Unassembled WGS sequence"/>
</dbReference>
<dbReference type="InterPro" id="IPR019613">
    <property type="entry name" value="DUF4198"/>
</dbReference>